<keyword evidence="3" id="KW-1185">Reference proteome</keyword>
<dbReference type="RefSeq" id="WP_190928376.1">
    <property type="nucleotide sequence ID" value="NZ_JACXJA010000016.1"/>
</dbReference>
<dbReference type="InterPro" id="IPR007138">
    <property type="entry name" value="ABM_dom"/>
</dbReference>
<feature type="domain" description="ABM" evidence="1">
    <location>
        <begin position="2"/>
        <end position="95"/>
    </location>
</feature>
<proteinExistence type="predicted"/>
<gene>
    <name evidence="2" type="ORF">IDH45_13390</name>
</gene>
<organism evidence="2 3">
    <name type="scientific">Paenibacillus oceani</name>
    <dbReference type="NCBI Taxonomy" id="2772510"/>
    <lineage>
        <taxon>Bacteria</taxon>
        <taxon>Bacillati</taxon>
        <taxon>Bacillota</taxon>
        <taxon>Bacilli</taxon>
        <taxon>Bacillales</taxon>
        <taxon>Paenibacillaceae</taxon>
        <taxon>Paenibacillus</taxon>
    </lineage>
</organism>
<reference evidence="2" key="1">
    <citation type="submission" date="2020-09" db="EMBL/GenBank/DDBJ databases">
        <title>A novel bacterium of genus Paenibacillus, isolated from South China Sea.</title>
        <authorList>
            <person name="Huang H."/>
            <person name="Mo K."/>
            <person name="Hu Y."/>
        </authorList>
    </citation>
    <scope>NUCLEOTIDE SEQUENCE</scope>
    <source>
        <strain evidence="2">IB182363</strain>
    </source>
</reference>
<sequence>MFFETITITVKEGTSGLVVDRFSGPGHIEKSEGFIDMSITVKKTRRGDEEVMILIRWESEAAWKGWETSDVHIEGHRQSRSQPKPDHIIDRTHSLYEVKAVKGYAGGQ</sequence>
<dbReference type="Pfam" id="PF03992">
    <property type="entry name" value="ABM"/>
    <property type="match status" value="1"/>
</dbReference>
<dbReference type="Gene3D" id="3.30.70.100">
    <property type="match status" value="1"/>
</dbReference>
<dbReference type="PANTHER" id="PTHR34474">
    <property type="entry name" value="SIGNAL TRANSDUCTION PROTEIN TRAP"/>
    <property type="match status" value="1"/>
</dbReference>
<keyword evidence="2" id="KW-0560">Oxidoreductase</keyword>
<evidence type="ECO:0000313" key="2">
    <source>
        <dbReference type="EMBL" id="MBD2862980.1"/>
    </source>
</evidence>
<accession>A0A927C881</accession>
<dbReference type="InterPro" id="IPR011008">
    <property type="entry name" value="Dimeric_a/b-barrel"/>
</dbReference>
<keyword evidence="2" id="KW-0503">Monooxygenase</keyword>
<dbReference type="Proteomes" id="UP000639396">
    <property type="component" value="Unassembled WGS sequence"/>
</dbReference>
<dbReference type="InterPro" id="IPR050404">
    <property type="entry name" value="Heme-degrading_MO"/>
</dbReference>
<dbReference type="AlphaFoldDB" id="A0A927C881"/>
<dbReference type="PROSITE" id="PS51725">
    <property type="entry name" value="ABM"/>
    <property type="match status" value="1"/>
</dbReference>
<name>A0A927C881_9BACL</name>
<comment type="caution">
    <text evidence="2">The sequence shown here is derived from an EMBL/GenBank/DDBJ whole genome shotgun (WGS) entry which is preliminary data.</text>
</comment>
<dbReference type="EMBL" id="JACXJA010000016">
    <property type="protein sequence ID" value="MBD2862980.1"/>
    <property type="molecule type" value="Genomic_DNA"/>
</dbReference>
<dbReference type="PANTHER" id="PTHR34474:SF1">
    <property type="entry name" value="HEME-DEGRADING MONOOXYGENASE HMOA"/>
    <property type="match status" value="1"/>
</dbReference>
<protein>
    <submittedName>
        <fullName evidence="2">Antibiotic biosynthesis monooxygenase</fullName>
    </submittedName>
</protein>
<dbReference type="SUPFAM" id="SSF54909">
    <property type="entry name" value="Dimeric alpha+beta barrel"/>
    <property type="match status" value="1"/>
</dbReference>
<dbReference type="GO" id="GO:0004497">
    <property type="term" value="F:monooxygenase activity"/>
    <property type="evidence" value="ECO:0007669"/>
    <property type="project" value="UniProtKB-KW"/>
</dbReference>
<evidence type="ECO:0000259" key="1">
    <source>
        <dbReference type="PROSITE" id="PS51725"/>
    </source>
</evidence>
<evidence type="ECO:0000313" key="3">
    <source>
        <dbReference type="Proteomes" id="UP000639396"/>
    </source>
</evidence>